<dbReference type="EMBL" id="MWPQ01000039">
    <property type="protein sequence ID" value="OPH83032.1"/>
    <property type="molecule type" value="Genomic_DNA"/>
</dbReference>
<name>A0A1V4HZM5_NITVU</name>
<proteinExistence type="predicted"/>
<sequence>MIYEVRCVNPRTNEERSITVKADPPAAGVCIQTYAQKLAKPILPAGYLPIGNGVRPLPQ</sequence>
<reference evidence="1 2" key="1">
    <citation type="submission" date="2017-02" db="EMBL/GenBank/DDBJ databases">
        <title>Genome sequence of the nitrite-oxidizing bacterium Nitrobacter vulgaris strain Ab1.</title>
        <authorList>
            <person name="Mellbye B.L."/>
            <person name="Davis E.W."/>
            <person name="Spieck E."/>
            <person name="Chang J.H."/>
            <person name="Bottomley P.J."/>
            <person name="Sayavedra-Soto L.A."/>
        </authorList>
    </citation>
    <scope>NUCLEOTIDE SEQUENCE [LARGE SCALE GENOMIC DNA]</scope>
    <source>
        <strain evidence="1 2">Ab1</strain>
    </source>
</reference>
<dbReference type="RefSeq" id="WP_079446631.1">
    <property type="nucleotide sequence ID" value="NZ_MWPQ01000039.1"/>
</dbReference>
<dbReference type="AlphaFoldDB" id="A0A1V4HZM5"/>
<dbReference type="OrthoDB" id="9955212at2"/>
<keyword evidence="2" id="KW-1185">Reference proteome</keyword>
<comment type="caution">
    <text evidence="1">The sequence shown here is derived from an EMBL/GenBank/DDBJ whole genome shotgun (WGS) entry which is preliminary data.</text>
</comment>
<dbReference type="Proteomes" id="UP000189940">
    <property type="component" value="Unassembled WGS sequence"/>
</dbReference>
<protein>
    <submittedName>
        <fullName evidence="1">Uncharacterized protein</fullName>
    </submittedName>
</protein>
<accession>A0A1V4HZM5</accession>
<evidence type="ECO:0000313" key="2">
    <source>
        <dbReference type="Proteomes" id="UP000189940"/>
    </source>
</evidence>
<dbReference type="STRING" id="29421.B2M20_08550"/>
<gene>
    <name evidence="1" type="ORF">B2M20_08550</name>
</gene>
<organism evidence="1 2">
    <name type="scientific">Nitrobacter vulgaris</name>
    <dbReference type="NCBI Taxonomy" id="29421"/>
    <lineage>
        <taxon>Bacteria</taxon>
        <taxon>Pseudomonadati</taxon>
        <taxon>Pseudomonadota</taxon>
        <taxon>Alphaproteobacteria</taxon>
        <taxon>Hyphomicrobiales</taxon>
        <taxon>Nitrobacteraceae</taxon>
        <taxon>Nitrobacter</taxon>
    </lineage>
</organism>
<evidence type="ECO:0000313" key="1">
    <source>
        <dbReference type="EMBL" id="OPH83032.1"/>
    </source>
</evidence>